<dbReference type="Proteomes" id="UP000807469">
    <property type="component" value="Unassembled WGS sequence"/>
</dbReference>
<feature type="compositionally biased region" description="Basic residues" evidence="1">
    <location>
        <begin position="207"/>
        <end position="225"/>
    </location>
</feature>
<keyword evidence="3" id="KW-1185">Reference proteome</keyword>
<feature type="compositionally biased region" description="Polar residues" evidence="1">
    <location>
        <begin position="318"/>
        <end position="331"/>
    </location>
</feature>
<feature type="compositionally biased region" description="Polar residues" evidence="1">
    <location>
        <begin position="173"/>
        <end position="183"/>
    </location>
</feature>
<reference evidence="2" key="1">
    <citation type="submission" date="2020-11" db="EMBL/GenBank/DDBJ databases">
        <authorList>
            <consortium name="DOE Joint Genome Institute"/>
            <person name="Ahrendt S."/>
            <person name="Riley R."/>
            <person name="Andreopoulos W."/>
            <person name="Labutti K."/>
            <person name="Pangilinan J."/>
            <person name="Ruiz-Duenas F.J."/>
            <person name="Barrasa J.M."/>
            <person name="Sanchez-Garcia M."/>
            <person name="Camarero S."/>
            <person name="Miyauchi S."/>
            <person name="Serrano A."/>
            <person name="Linde D."/>
            <person name="Babiker R."/>
            <person name="Drula E."/>
            <person name="Ayuso-Fernandez I."/>
            <person name="Pacheco R."/>
            <person name="Padilla G."/>
            <person name="Ferreira P."/>
            <person name="Barriuso J."/>
            <person name="Kellner H."/>
            <person name="Castanera R."/>
            <person name="Alfaro M."/>
            <person name="Ramirez L."/>
            <person name="Pisabarro A.G."/>
            <person name="Kuo A."/>
            <person name="Tritt A."/>
            <person name="Lipzen A."/>
            <person name="He G."/>
            <person name="Yan M."/>
            <person name="Ng V."/>
            <person name="Cullen D."/>
            <person name="Martin F."/>
            <person name="Rosso M.-N."/>
            <person name="Henrissat B."/>
            <person name="Hibbett D."/>
            <person name="Martinez A.T."/>
            <person name="Grigoriev I.V."/>
        </authorList>
    </citation>
    <scope>NUCLEOTIDE SEQUENCE</scope>
    <source>
        <strain evidence="2">CIRM-BRFM 674</strain>
    </source>
</reference>
<feature type="compositionally biased region" description="Low complexity" evidence="1">
    <location>
        <begin position="145"/>
        <end position="162"/>
    </location>
</feature>
<feature type="compositionally biased region" description="Low complexity" evidence="1">
    <location>
        <begin position="306"/>
        <end position="317"/>
    </location>
</feature>
<feature type="compositionally biased region" description="Polar residues" evidence="1">
    <location>
        <begin position="244"/>
        <end position="279"/>
    </location>
</feature>
<feature type="region of interest" description="Disordered" evidence="1">
    <location>
        <begin position="481"/>
        <end position="530"/>
    </location>
</feature>
<sequence>MNQNTTGANHTSSPTPAFGSARNPIRVDSPSFLLNMLDSLVANPNPVPGPNTHRNSAKGKSSAQNQVPLHEKPRAKLSAATRIRRKGKENANARVIIIHDTDSETDSQPKASAHGSSSSNAARKQKPAKAKIIVRGTDSDTDGLPSYPKAAPGGSSSSNAAPTVAALPVGGVFSSSNQPQSSPALRLPNVTVDSDSSEERYLAARAAIKRSKRAQPRRKNTKRSKTSSVRPPTGAAPADHAGLSTGTTMDPVTEPAATSSRDQPTHSPASSATRRPVSQPSILPAKLDIFSLQSPFNQIQGRFPRTPSAAATSGATSHNADSSSIPDNTPSMPRPNEKRFVSLFSDLDSNPSDHDLDGRDEVSPWFAQWLRTNAGKRYRANAVARRLFCDQPTANGNSTATVSSAVTTTSSDSNANATATIPVDSNAIAPADISTGVNTVTLDPAPTYVDVNAIIHVPVNTIAPAPVDVDDSAIVQVPVSTDGNTIAPPPISADGTTTAPGTADMSNQANENDGSDPGNEMGSSDYGISDLDADFLEEIGPFLDAVYVPPAVEDTPVAEDGASQDDK</sequence>
<feature type="compositionally biased region" description="Low complexity" evidence="1">
    <location>
        <begin position="493"/>
        <end position="504"/>
    </location>
</feature>
<gene>
    <name evidence="2" type="ORF">BDN70DRAFT_939631</name>
</gene>
<name>A0A9P6CSF1_9AGAR</name>
<dbReference type="EMBL" id="MU155951">
    <property type="protein sequence ID" value="KAF9470528.1"/>
    <property type="molecule type" value="Genomic_DNA"/>
</dbReference>
<proteinExistence type="predicted"/>
<dbReference type="AlphaFoldDB" id="A0A9P6CSF1"/>
<evidence type="ECO:0000313" key="3">
    <source>
        <dbReference type="Proteomes" id="UP000807469"/>
    </source>
</evidence>
<evidence type="ECO:0000313" key="2">
    <source>
        <dbReference type="EMBL" id="KAF9470528.1"/>
    </source>
</evidence>
<comment type="caution">
    <text evidence="2">The sequence shown here is derived from an EMBL/GenBank/DDBJ whole genome shotgun (WGS) entry which is preliminary data.</text>
</comment>
<feature type="region of interest" description="Disordered" evidence="1">
    <location>
        <begin position="43"/>
        <end position="279"/>
    </location>
</feature>
<evidence type="ECO:0000256" key="1">
    <source>
        <dbReference type="SAM" id="MobiDB-lite"/>
    </source>
</evidence>
<feature type="compositionally biased region" description="Polar residues" evidence="1">
    <location>
        <begin position="1"/>
        <end position="15"/>
    </location>
</feature>
<feature type="compositionally biased region" description="Low complexity" evidence="1">
    <location>
        <begin position="111"/>
        <end position="122"/>
    </location>
</feature>
<organism evidence="2 3">
    <name type="scientific">Pholiota conissans</name>
    <dbReference type="NCBI Taxonomy" id="109636"/>
    <lineage>
        <taxon>Eukaryota</taxon>
        <taxon>Fungi</taxon>
        <taxon>Dikarya</taxon>
        <taxon>Basidiomycota</taxon>
        <taxon>Agaricomycotina</taxon>
        <taxon>Agaricomycetes</taxon>
        <taxon>Agaricomycetidae</taxon>
        <taxon>Agaricales</taxon>
        <taxon>Agaricineae</taxon>
        <taxon>Strophariaceae</taxon>
        <taxon>Pholiota</taxon>
    </lineage>
</organism>
<feature type="compositionally biased region" description="Polar residues" evidence="1">
    <location>
        <begin position="52"/>
        <end position="67"/>
    </location>
</feature>
<protein>
    <submittedName>
        <fullName evidence="2">Uncharacterized protein</fullName>
    </submittedName>
</protein>
<accession>A0A9P6CSF1</accession>
<feature type="region of interest" description="Disordered" evidence="1">
    <location>
        <begin position="299"/>
        <end position="337"/>
    </location>
</feature>
<feature type="region of interest" description="Disordered" evidence="1">
    <location>
        <begin position="1"/>
        <end position="23"/>
    </location>
</feature>